<dbReference type="GO" id="GO:0046872">
    <property type="term" value="F:metal ion binding"/>
    <property type="evidence" value="ECO:0007669"/>
    <property type="project" value="InterPro"/>
</dbReference>
<dbReference type="Gene3D" id="3.30.830.10">
    <property type="entry name" value="Metalloenzyme, LuxS/M16 peptidase-like"/>
    <property type="match status" value="2"/>
</dbReference>
<proteinExistence type="predicted"/>
<organism evidence="2 3">
    <name type="scientific">Kribbella albertanoniae</name>
    <dbReference type="NCBI Taxonomy" id="1266829"/>
    <lineage>
        <taxon>Bacteria</taxon>
        <taxon>Bacillati</taxon>
        <taxon>Actinomycetota</taxon>
        <taxon>Actinomycetes</taxon>
        <taxon>Propionibacteriales</taxon>
        <taxon>Kribbellaceae</taxon>
        <taxon>Kribbella</taxon>
    </lineage>
</organism>
<evidence type="ECO:0000256" key="1">
    <source>
        <dbReference type="SAM" id="Phobius"/>
    </source>
</evidence>
<feature type="transmembrane region" description="Helical" evidence="1">
    <location>
        <begin position="499"/>
        <end position="520"/>
    </location>
</feature>
<dbReference type="EMBL" id="SMKA01000049">
    <property type="protein sequence ID" value="TDC30178.1"/>
    <property type="molecule type" value="Genomic_DNA"/>
</dbReference>
<evidence type="ECO:0000313" key="2">
    <source>
        <dbReference type="EMBL" id="TDC30178.1"/>
    </source>
</evidence>
<evidence type="ECO:0000313" key="3">
    <source>
        <dbReference type="Proteomes" id="UP000295075"/>
    </source>
</evidence>
<dbReference type="Proteomes" id="UP000295075">
    <property type="component" value="Unassembled WGS sequence"/>
</dbReference>
<dbReference type="SUPFAM" id="SSF63411">
    <property type="entry name" value="LuxS/MPP-like metallohydrolase"/>
    <property type="match status" value="2"/>
</dbReference>
<dbReference type="InterPro" id="IPR011249">
    <property type="entry name" value="Metalloenz_LuxS/M16"/>
</dbReference>
<dbReference type="OrthoDB" id="3798591at2"/>
<sequence>MSGEQLRTTEVDGVPVYWLPGPGTLRANLWFRAGMADEPLPTHGWLHLLEHLALHGRHSIRTPVNGQVSLLHTAFDVEGEPDDVVAHLRDLCRWLSQPAFSDLDHERRVLRAESSRRGGNPVGSHLLWRYGARGVGLAEYDEFGLHTAQPDGLRELAARAYARGNAVLALSGPPPAGLELPLPPGPRMIPARSVQCEQPLPGGFAGRPDAIALSGTAARSTAASAMLRAFERGLQGGLRHDSGVGYSAWSSYEVVDADRAMLTVGMDVIPEALRDAVSESIAILRRLRDRGPDPVELRDDLDAQIRQFGTRPAHQWLPILAARDALLGTPVTNSVEELSAETDAVTVAQVREVALSVWRDLLVSVDPKAGGDPQLTWLDSPPAVVKPSDGRRFRPIHPEHKGALTVGATGVHLETADGRASAAYDEVAGMVRYPDGGRQLIQHDGYGAQVEPTLWRHGSQAVALIDAAIPPALHIRLPERTKDQIPYVKVRRIDTVRGWLNKPVVWVPFLVLVILGVVLTTAPDEIASIVGRVIPIGIAIGVVTFFRQLRSKK</sequence>
<keyword evidence="1" id="KW-1133">Transmembrane helix</keyword>
<dbReference type="AlphaFoldDB" id="A0A4R4Q510"/>
<keyword evidence="3" id="KW-1185">Reference proteome</keyword>
<accession>A0A4R4Q510</accession>
<feature type="transmembrane region" description="Helical" evidence="1">
    <location>
        <begin position="526"/>
        <end position="546"/>
    </location>
</feature>
<keyword evidence="1" id="KW-0812">Transmembrane</keyword>
<gene>
    <name evidence="2" type="ORF">E1261_13880</name>
</gene>
<name>A0A4R4Q510_9ACTN</name>
<evidence type="ECO:0008006" key="4">
    <source>
        <dbReference type="Google" id="ProtNLM"/>
    </source>
</evidence>
<comment type="caution">
    <text evidence="2">The sequence shown here is derived from an EMBL/GenBank/DDBJ whole genome shotgun (WGS) entry which is preliminary data.</text>
</comment>
<reference evidence="2 3" key="1">
    <citation type="submission" date="2019-03" db="EMBL/GenBank/DDBJ databases">
        <title>Draft genome sequences of novel Actinobacteria.</title>
        <authorList>
            <person name="Sahin N."/>
            <person name="Ay H."/>
            <person name="Saygin H."/>
        </authorList>
    </citation>
    <scope>NUCLEOTIDE SEQUENCE [LARGE SCALE GENOMIC DNA]</scope>
    <source>
        <strain evidence="2 3">JCM 30547</strain>
    </source>
</reference>
<dbReference type="RefSeq" id="WP_132406577.1">
    <property type="nucleotide sequence ID" value="NZ_SMKA01000049.1"/>
</dbReference>
<keyword evidence="1" id="KW-0472">Membrane</keyword>
<protein>
    <recommendedName>
        <fullName evidence="4">Insulinase family protein</fullName>
    </recommendedName>
</protein>